<name>A0A0F6IJE1_LEPIR</name>
<protein>
    <submittedName>
        <fullName evidence="1">Uncharacterized protein</fullName>
    </submittedName>
</protein>
<accession>A0A0F6IJE1</accession>
<proteinExistence type="predicted"/>
<dbReference type="EMBL" id="AKWR02000044">
    <property type="protein sequence ID" value="EMJ38166.1"/>
    <property type="molecule type" value="Genomic_DNA"/>
</dbReference>
<sequence>MKNSTVEIRKTVPIIYFNGNRWRIHFSTILMMVFQNCIWLLQNQIP</sequence>
<gene>
    <name evidence="1" type="ORF">LEP1GSC079_3295</name>
</gene>
<evidence type="ECO:0000313" key="1">
    <source>
        <dbReference type="EMBL" id="EMJ38166.1"/>
    </source>
</evidence>
<evidence type="ECO:0000313" key="2">
    <source>
        <dbReference type="Proteomes" id="UP000012164"/>
    </source>
</evidence>
<organism evidence="1 2">
    <name type="scientific">Leptospira interrogans str. FPW1039</name>
    <dbReference type="NCBI Taxonomy" id="1193040"/>
    <lineage>
        <taxon>Bacteria</taxon>
        <taxon>Pseudomonadati</taxon>
        <taxon>Spirochaetota</taxon>
        <taxon>Spirochaetia</taxon>
        <taxon>Leptospirales</taxon>
        <taxon>Leptospiraceae</taxon>
        <taxon>Leptospira</taxon>
    </lineage>
</organism>
<reference evidence="1 2" key="1">
    <citation type="submission" date="2013-01" db="EMBL/GenBank/DDBJ databases">
        <authorList>
            <person name="Harkins D.M."/>
            <person name="Durkin A.S."/>
            <person name="Brinkac L.M."/>
            <person name="Haft D.H."/>
            <person name="Selengut J.D."/>
            <person name="Sanka R."/>
            <person name="DePew J."/>
            <person name="Purushe J."/>
            <person name="Peacock S.J."/>
            <person name="Thaipadungpanit J."/>
            <person name="Wuthiekanun V.W."/>
            <person name="Day N.P."/>
            <person name="Vinetz J.M."/>
            <person name="Sutton G.G."/>
            <person name="Nierman W.C."/>
            <person name="Fouts D.E."/>
        </authorList>
    </citation>
    <scope>NUCLEOTIDE SEQUENCE [LARGE SCALE GENOMIC DNA]</scope>
    <source>
        <strain evidence="1 2">FPW1039</strain>
    </source>
</reference>
<dbReference type="Proteomes" id="UP000012164">
    <property type="component" value="Unassembled WGS sequence"/>
</dbReference>
<dbReference type="AlphaFoldDB" id="A0A0F6IJE1"/>
<comment type="caution">
    <text evidence="1">The sequence shown here is derived from an EMBL/GenBank/DDBJ whole genome shotgun (WGS) entry which is preliminary data.</text>
</comment>